<name>A0ABR5IUY3_9ACTN</name>
<dbReference type="Gene3D" id="3.40.50.720">
    <property type="entry name" value="NAD(P)-binding Rossmann-like Domain"/>
    <property type="match status" value="1"/>
</dbReference>
<proteinExistence type="predicted"/>
<reference evidence="1 2" key="1">
    <citation type="submission" date="2015-07" db="EMBL/GenBank/DDBJ databases">
        <authorList>
            <person name="Ju K.-S."/>
            <person name="Doroghazi J.R."/>
            <person name="Metcalf W.W."/>
        </authorList>
    </citation>
    <scope>NUCLEOTIDE SEQUENCE [LARGE SCALE GENOMIC DNA]</scope>
    <source>
        <strain evidence="1 2">NRRL B-3589</strain>
    </source>
</reference>
<comment type="caution">
    <text evidence="1">The sequence shown here is derived from an EMBL/GenBank/DDBJ whole genome shotgun (WGS) entry which is preliminary data.</text>
</comment>
<sequence length="88" mass="9159">RRAQGLPAQSLAWGLWAERSALTGTLAEGDLRRMARGGTAALSTDEGLALLDAALASDEPFLVPVKLDLARLRAAARTAPVPPLLSAL</sequence>
<dbReference type="EMBL" id="LGUT01003726">
    <property type="protein sequence ID" value="KOG78687.1"/>
    <property type="molecule type" value="Genomic_DNA"/>
</dbReference>
<feature type="non-terminal residue" evidence="1">
    <location>
        <position position="88"/>
    </location>
</feature>
<organism evidence="1 2">
    <name type="scientific">Streptomyces varsoviensis</name>
    <dbReference type="NCBI Taxonomy" id="67373"/>
    <lineage>
        <taxon>Bacteria</taxon>
        <taxon>Bacillati</taxon>
        <taxon>Actinomycetota</taxon>
        <taxon>Actinomycetes</taxon>
        <taxon>Kitasatosporales</taxon>
        <taxon>Streptomycetaceae</taxon>
        <taxon>Streptomyces</taxon>
    </lineage>
</organism>
<protein>
    <submittedName>
        <fullName evidence="1">Uncharacterized protein</fullName>
    </submittedName>
</protein>
<dbReference type="Proteomes" id="UP000037020">
    <property type="component" value="Unassembled WGS sequence"/>
</dbReference>
<evidence type="ECO:0000313" key="2">
    <source>
        <dbReference type="Proteomes" id="UP000037020"/>
    </source>
</evidence>
<feature type="non-terminal residue" evidence="1">
    <location>
        <position position="1"/>
    </location>
</feature>
<evidence type="ECO:0000313" key="1">
    <source>
        <dbReference type="EMBL" id="KOG78687.1"/>
    </source>
</evidence>
<keyword evidence="2" id="KW-1185">Reference proteome</keyword>
<gene>
    <name evidence="1" type="ORF">ADK38_39300</name>
</gene>
<accession>A0ABR5IUY3</accession>